<feature type="signal peptide" evidence="1">
    <location>
        <begin position="1"/>
        <end position="30"/>
    </location>
</feature>
<proteinExistence type="predicted"/>
<keyword evidence="3" id="KW-1185">Reference proteome</keyword>
<evidence type="ECO:0000313" key="3">
    <source>
        <dbReference type="Proteomes" id="UP000284841"/>
    </source>
</evidence>
<dbReference type="EMBL" id="QRMS01000001">
    <property type="protein sequence ID" value="RHJ89800.1"/>
    <property type="molecule type" value="Genomic_DNA"/>
</dbReference>
<protein>
    <recommendedName>
        <fullName evidence="4">WG repeat-containing protein</fullName>
    </recommendedName>
</protein>
<evidence type="ECO:0000313" key="2">
    <source>
        <dbReference type="EMBL" id="RHJ89800.1"/>
    </source>
</evidence>
<dbReference type="RefSeq" id="WP_118333834.1">
    <property type="nucleotide sequence ID" value="NZ_AP025567.1"/>
</dbReference>
<gene>
    <name evidence="2" type="ORF">DW099_04350</name>
</gene>
<organism evidence="2 3">
    <name type="scientific">Emergencia timonensis</name>
    <dbReference type="NCBI Taxonomy" id="1776384"/>
    <lineage>
        <taxon>Bacteria</taxon>
        <taxon>Bacillati</taxon>
        <taxon>Bacillota</taxon>
        <taxon>Clostridia</taxon>
        <taxon>Peptostreptococcales</taxon>
        <taxon>Anaerovoracaceae</taxon>
        <taxon>Emergencia</taxon>
    </lineage>
</organism>
<evidence type="ECO:0008006" key="4">
    <source>
        <dbReference type="Google" id="ProtNLM"/>
    </source>
</evidence>
<dbReference type="STRING" id="1776384.GCA_900086585_03158"/>
<evidence type="ECO:0000256" key="1">
    <source>
        <dbReference type="SAM" id="SignalP"/>
    </source>
</evidence>
<dbReference type="Proteomes" id="UP000284841">
    <property type="component" value="Unassembled WGS sequence"/>
</dbReference>
<comment type="caution">
    <text evidence="2">The sequence shown here is derived from an EMBL/GenBank/DDBJ whole genome shotgun (WGS) entry which is preliminary data.</text>
</comment>
<dbReference type="OrthoDB" id="5464673at2"/>
<feature type="chain" id="PRO_5038852592" description="WG repeat-containing protein" evidence="1">
    <location>
        <begin position="31"/>
        <end position="274"/>
    </location>
</feature>
<accession>A0A415E803</accession>
<name>A0A415E803_9FIRM</name>
<dbReference type="AlphaFoldDB" id="A0A415E803"/>
<keyword evidence="1" id="KW-0732">Signal</keyword>
<sequence>MKKKNTWLFLLCGALLCCSLYLGIKAAATAFDRNAEMKEVNRLAWTLHPCDIGNDFRIIRYDDRYQLFLADGVVDYTGGSEDGRPITETGELMTDPEKYAQLDDLYLKASQRGKDGKKRFGCLRYDGSVAIPFEYDGLEGFVGDYCIVWKIPKLIVINKDNEAVYTAPDSSGLKWLAEGVFSAKLQGKREIFRIIEGKAVPTEADSSAGSEKAAGELPAFRNGIQIFAKDEKYGLKGEDGKILAGAVFDSLQFAGDRYLIAVYRGRYGIADTSR</sequence>
<reference evidence="2 3" key="1">
    <citation type="submission" date="2018-08" db="EMBL/GenBank/DDBJ databases">
        <title>A genome reference for cultivated species of the human gut microbiota.</title>
        <authorList>
            <person name="Zou Y."/>
            <person name="Xue W."/>
            <person name="Luo G."/>
        </authorList>
    </citation>
    <scope>NUCLEOTIDE SEQUENCE [LARGE SCALE GENOMIC DNA]</scope>
    <source>
        <strain evidence="2 3">AM07-24</strain>
    </source>
</reference>